<dbReference type="AlphaFoldDB" id="A0A7M4EDQ4"/>
<dbReference type="Proteomes" id="UP000594220">
    <property type="component" value="Unplaced"/>
</dbReference>
<sequence>MTCGLRGDGGSRGRWRLAGRWGRGYRHVLARGWQRLQLGSRGPSKINIQMFLESVQGRDLLYQGPVSSWWLWCLVTGFPPTPKYTGWSRGPGGPVPHH</sequence>
<name>A0A7M4EDQ4_CROPO</name>
<organism evidence="1 2">
    <name type="scientific">Crocodylus porosus</name>
    <name type="common">Saltwater crocodile</name>
    <name type="synonym">Estuarine crocodile</name>
    <dbReference type="NCBI Taxonomy" id="8502"/>
    <lineage>
        <taxon>Eukaryota</taxon>
        <taxon>Metazoa</taxon>
        <taxon>Chordata</taxon>
        <taxon>Craniata</taxon>
        <taxon>Vertebrata</taxon>
        <taxon>Euteleostomi</taxon>
        <taxon>Archelosauria</taxon>
        <taxon>Archosauria</taxon>
        <taxon>Crocodylia</taxon>
        <taxon>Longirostres</taxon>
        <taxon>Crocodylidae</taxon>
        <taxon>Crocodylus</taxon>
    </lineage>
</organism>
<proteinExistence type="predicted"/>
<reference evidence="1" key="1">
    <citation type="submission" date="2025-08" db="UniProtKB">
        <authorList>
            <consortium name="Ensembl"/>
        </authorList>
    </citation>
    <scope>IDENTIFICATION</scope>
</reference>
<accession>A0A7M4EDQ4</accession>
<evidence type="ECO:0000313" key="2">
    <source>
        <dbReference type="Proteomes" id="UP000594220"/>
    </source>
</evidence>
<reference evidence="1" key="2">
    <citation type="submission" date="2025-09" db="UniProtKB">
        <authorList>
            <consortium name="Ensembl"/>
        </authorList>
    </citation>
    <scope>IDENTIFICATION</scope>
</reference>
<dbReference type="Ensembl" id="ENSCPRT00005009806.1">
    <property type="protein sequence ID" value="ENSCPRP00005008327.1"/>
    <property type="gene ID" value="ENSCPRG00005005945.1"/>
</dbReference>
<protein>
    <submittedName>
        <fullName evidence="1">Uncharacterized protein</fullName>
    </submittedName>
</protein>
<evidence type="ECO:0000313" key="1">
    <source>
        <dbReference type="Ensembl" id="ENSCPRP00005008327.1"/>
    </source>
</evidence>
<keyword evidence="2" id="KW-1185">Reference proteome</keyword>